<gene>
    <name evidence="7" type="ORF">ACH49Z_22880</name>
</gene>
<feature type="chain" id="PRO_5046559812" description="Serine protease" evidence="6">
    <location>
        <begin position="40"/>
        <end position="247"/>
    </location>
</feature>
<dbReference type="InterPro" id="IPR001316">
    <property type="entry name" value="Pept_S1A_streptogrisin"/>
</dbReference>
<keyword evidence="4" id="KW-0720">Serine protease</keyword>
<dbReference type="SUPFAM" id="SSF50494">
    <property type="entry name" value="Trypsin-like serine proteases"/>
    <property type="match status" value="1"/>
</dbReference>
<dbReference type="InterPro" id="IPR009003">
    <property type="entry name" value="Peptidase_S1_PA"/>
</dbReference>
<keyword evidence="2" id="KW-0645">Protease</keyword>
<evidence type="ECO:0008006" key="9">
    <source>
        <dbReference type="Google" id="ProtNLM"/>
    </source>
</evidence>
<evidence type="ECO:0000256" key="5">
    <source>
        <dbReference type="ARBA" id="ARBA00023157"/>
    </source>
</evidence>
<keyword evidence="5" id="KW-1015">Disulfide bond</keyword>
<feature type="signal peptide" evidence="6">
    <location>
        <begin position="1"/>
        <end position="39"/>
    </location>
</feature>
<protein>
    <recommendedName>
        <fullName evidence="9">Serine protease</fullName>
    </recommendedName>
</protein>
<evidence type="ECO:0000256" key="4">
    <source>
        <dbReference type="ARBA" id="ARBA00022825"/>
    </source>
</evidence>
<evidence type="ECO:0000313" key="7">
    <source>
        <dbReference type="EMBL" id="MFI2232699.1"/>
    </source>
</evidence>
<proteinExistence type="inferred from homology"/>
<dbReference type="EMBL" id="JBIRYL010000008">
    <property type="protein sequence ID" value="MFI2232699.1"/>
    <property type="molecule type" value="Genomic_DNA"/>
</dbReference>
<keyword evidence="6" id="KW-0732">Signal</keyword>
<dbReference type="InterPro" id="IPR043504">
    <property type="entry name" value="Peptidase_S1_PA_chymotrypsin"/>
</dbReference>
<dbReference type="RefSeq" id="WP_397064488.1">
    <property type="nucleotide sequence ID" value="NZ_JBIRYL010000008.1"/>
</dbReference>
<comment type="similarity">
    <text evidence="1">Belongs to the peptidase S1 family.</text>
</comment>
<evidence type="ECO:0000256" key="1">
    <source>
        <dbReference type="ARBA" id="ARBA00007664"/>
    </source>
</evidence>
<evidence type="ECO:0000256" key="6">
    <source>
        <dbReference type="SAM" id="SignalP"/>
    </source>
</evidence>
<keyword evidence="3" id="KW-0378">Hydrolase</keyword>
<name>A0ABW7W2B5_9NOCA</name>
<organism evidence="7 8">
    <name type="scientific">Nocardia testacea</name>
    <dbReference type="NCBI Taxonomy" id="248551"/>
    <lineage>
        <taxon>Bacteria</taxon>
        <taxon>Bacillati</taxon>
        <taxon>Actinomycetota</taxon>
        <taxon>Actinomycetes</taxon>
        <taxon>Mycobacteriales</taxon>
        <taxon>Nocardiaceae</taxon>
        <taxon>Nocardia</taxon>
    </lineage>
</organism>
<dbReference type="Gene3D" id="2.40.10.10">
    <property type="entry name" value="Trypsin-like serine proteases"/>
    <property type="match status" value="2"/>
</dbReference>
<evidence type="ECO:0000256" key="3">
    <source>
        <dbReference type="ARBA" id="ARBA00022801"/>
    </source>
</evidence>
<sequence length="247" mass="25915">MFSVFRRGRSHRPLSVTAAVCAVLAAAGTALIPGSTAVAAPTAAAPAVTVYPGMEIRHTEIADGKAVTTRCTVGLTGSIGSAQYAVTAGHCYHQGIVTDKVGNPIGWFETHRPDEGLKFGFGLIRLYDGIGVAASMGRFGLSTVDMKPQLGQEICKIGATTGWSCGSITEANEDWLYATNALGAEAGDSGGVVYRQTADGHAAFVGILVAYDDAQGRSAVVEPAALLFDQIDRYGPTREDPFIWYRV</sequence>
<dbReference type="PRINTS" id="PR00861">
    <property type="entry name" value="ALYTICPTASE"/>
</dbReference>
<accession>A0ABW7W2B5</accession>
<evidence type="ECO:0000256" key="2">
    <source>
        <dbReference type="ARBA" id="ARBA00022670"/>
    </source>
</evidence>
<comment type="caution">
    <text evidence="7">The sequence shown here is derived from an EMBL/GenBank/DDBJ whole genome shotgun (WGS) entry which is preliminary data.</text>
</comment>
<keyword evidence="8" id="KW-1185">Reference proteome</keyword>
<reference evidence="7 8" key="1">
    <citation type="submission" date="2024-10" db="EMBL/GenBank/DDBJ databases">
        <title>The Natural Products Discovery Center: Release of the First 8490 Sequenced Strains for Exploring Actinobacteria Biosynthetic Diversity.</title>
        <authorList>
            <person name="Kalkreuter E."/>
            <person name="Kautsar S.A."/>
            <person name="Yang D."/>
            <person name="Bader C.D."/>
            <person name="Teijaro C.N."/>
            <person name="Fluegel L."/>
            <person name="Davis C.M."/>
            <person name="Simpson J.R."/>
            <person name="Lauterbach L."/>
            <person name="Steele A.D."/>
            <person name="Gui C."/>
            <person name="Meng S."/>
            <person name="Li G."/>
            <person name="Viehrig K."/>
            <person name="Ye F."/>
            <person name="Su P."/>
            <person name="Kiefer A.F."/>
            <person name="Nichols A."/>
            <person name="Cepeda A.J."/>
            <person name="Yan W."/>
            <person name="Fan B."/>
            <person name="Jiang Y."/>
            <person name="Adhikari A."/>
            <person name="Zheng C.-J."/>
            <person name="Schuster L."/>
            <person name="Cowan T.M."/>
            <person name="Smanski M.J."/>
            <person name="Chevrette M.G."/>
            <person name="De Carvalho L.P.S."/>
            <person name="Shen B."/>
        </authorList>
    </citation>
    <scope>NUCLEOTIDE SEQUENCE [LARGE SCALE GENOMIC DNA]</scope>
    <source>
        <strain evidence="7 8">NPDC019377</strain>
    </source>
</reference>
<dbReference type="Proteomes" id="UP001611494">
    <property type="component" value="Unassembled WGS sequence"/>
</dbReference>
<evidence type="ECO:0000313" key="8">
    <source>
        <dbReference type="Proteomes" id="UP001611494"/>
    </source>
</evidence>